<dbReference type="Proteomes" id="UP001459277">
    <property type="component" value="Unassembled WGS sequence"/>
</dbReference>
<reference evidence="1 2" key="1">
    <citation type="submission" date="2024-01" db="EMBL/GenBank/DDBJ databases">
        <title>A telomere-to-telomere, gap-free genome of sweet tea (Lithocarpus litseifolius).</title>
        <authorList>
            <person name="Zhou J."/>
        </authorList>
    </citation>
    <scope>NUCLEOTIDE SEQUENCE [LARGE SCALE GENOMIC DNA]</scope>
    <source>
        <strain evidence="1">Zhou-2022a</strain>
        <tissue evidence="1">Leaf</tissue>
    </source>
</reference>
<dbReference type="AlphaFoldDB" id="A0AAW2CZE7"/>
<sequence>MELFSWERDMDFIKSSGTYTAKPFFQNSPSPNTKETKEENTVSYWPVQTISRKHRVSSPKTLVVLLPTREAETRAMFAEIVLRFRDKHPKVLGSLGECTYTR</sequence>
<name>A0AAW2CZE7_9ROSI</name>
<feature type="non-terminal residue" evidence="1">
    <location>
        <position position="102"/>
    </location>
</feature>
<accession>A0AAW2CZE7</accession>
<comment type="caution">
    <text evidence="1">The sequence shown here is derived from an EMBL/GenBank/DDBJ whole genome shotgun (WGS) entry which is preliminary data.</text>
</comment>
<dbReference type="EMBL" id="JAZDWU010000005">
    <property type="protein sequence ID" value="KAL0002783.1"/>
    <property type="molecule type" value="Genomic_DNA"/>
</dbReference>
<keyword evidence="2" id="KW-1185">Reference proteome</keyword>
<proteinExistence type="predicted"/>
<organism evidence="1 2">
    <name type="scientific">Lithocarpus litseifolius</name>
    <dbReference type="NCBI Taxonomy" id="425828"/>
    <lineage>
        <taxon>Eukaryota</taxon>
        <taxon>Viridiplantae</taxon>
        <taxon>Streptophyta</taxon>
        <taxon>Embryophyta</taxon>
        <taxon>Tracheophyta</taxon>
        <taxon>Spermatophyta</taxon>
        <taxon>Magnoliopsida</taxon>
        <taxon>eudicotyledons</taxon>
        <taxon>Gunneridae</taxon>
        <taxon>Pentapetalae</taxon>
        <taxon>rosids</taxon>
        <taxon>fabids</taxon>
        <taxon>Fagales</taxon>
        <taxon>Fagaceae</taxon>
        <taxon>Lithocarpus</taxon>
    </lineage>
</organism>
<evidence type="ECO:0000313" key="1">
    <source>
        <dbReference type="EMBL" id="KAL0002783.1"/>
    </source>
</evidence>
<protein>
    <submittedName>
        <fullName evidence="1">Uncharacterized protein</fullName>
    </submittedName>
</protein>
<gene>
    <name evidence="1" type="ORF">SO802_016564</name>
</gene>
<evidence type="ECO:0000313" key="2">
    <source>
        <dbReference type="Proteomes" id="UP001459277"/>
    </source>
</evidence>